<dbReference type="GO" id="GO:0016747">
    <property type="term" value="F:acyltransferase activity, transferring groups other than amino-acyl groups"/>
    <property type="evidence" value="ECO:0007669"/>
    <property type="project" value="InterPro"/>
</dbReference>
<feature type="domain" description="N-acetyltransferase" evidence="1">
    <location>
        <begin position="1"/>
        <end position="116"/>
    </location>
</feature>
<organism evidence="2 3">
    <name type="scientific">Alicyclobacillus mengziensis</name>
    <dbReference type="NCBI Taxonomy" id="2931921"/>
    <lineage>
        <taxon>Bacteria</taxon>
        <taxon>Bacillati</taxon>
        <taxon>Bacillota</taxon>
        <taxon>Bacilli</taxon>
        <taxon>Bacillales</taxon>
        <taxon>Alicyclobacillaceae</taxon>
        <taxon>Alicyclobacillus</taxon>
    </lineage>
</organism>
<dbReference type="PROSITE" id="PS51186">
    <property type="entry name" value="GNAT"/>
    <property type="match status" value="1"/>
</dbReference>
<dbReference type="Pfam" id="PF00583">
    <property type="entry name" value="Acetyltransf_1"/>
    <property type="match status" value="1"/>
</dbReference>
<gene>
    <name evidence="2" type="ORF">JZ786_13930</name>
</gene>
<sequence length="125" mass="13710">MAGVQAAWPYRDDLHVLIEAPDGTLAATAIIWSDPVSLTAEFEPVGTHRSYRRRSLATALLWHGMHVARDAGAQTMLVACVSAPVHAAARELYYGVGFETFARDVPYVKLVKQSISEWSIRGNLS</sequence>
<reference evidence="2 3" key="1">
    <citation type="submission" date="2021-02" db="EMBL/GenBank/DDBJ databases">
        <title>Alicyclobacillus curvatus sp. nov. and Alicyclobacillus mengziensis sp. nov., two acidophilic bacteria isolated from acid mine drainage.</title>
        <authorList>
            <person name="Huang Y."/>
        </authorList>
    </citation>
    <scope>NUCLEOTIDE SEQUENCE [LARGE SCALE GENOMIC DNA]</scope>
    <source>
        <strain evidence="2 3">S30H14</strain>
    </source>
</reference>
<keyword evidence="3" id="KW-1185">Reference proteome</keyword>
<dbReference type="EMBL" id="CP071182">
    <property type="protein sequence ID" value="QSO49875.1"/>
    <property type="molecule type" value="Genomic_DNA"/>
</dbReference>
<evidence type="ECO:0000313" key="2">
    <source>
        <dbReference type="EMBL" id="QSO49875.1"/>
    </source>
</evidence>
<dbReference type="AlphaFoldDB" id="A0A9X7W3W9"/>
<dbReference type="InterPro" id="IPR000182">
    <property type="entry name" value="GNAT_dom"/>
</dbReference>
<dbReference type="KEGG" id="afx:JZ786_13930"/>
<accession>A0A9X7W3W9</accession>
<dbReference type="InterPro" id="IPR016181">
    <property type="entry name" value="Acyl_CoA_acyltransferase"/>
</dbReference>
<proteinExistence type="predicted"/>
<dbReference type="Gene3D" id="3.40.630.30">
    <property type="match status" value="1"/>
</dbReference>
<protein>
    <submittedName>
        <fullName evidence="2">GNAT family N-acetyltransferase</fullName>
    </submittedName>
</protein>
<evidence type="ECO:0000259" key="1">
    <source>
        <dbReference type="PROSITE" id="PS51186"/>
    </source>
</evidence>
<dbReference type="SUPFAM" id="SSF55729">
    <property type="entry name" value="Acyl-CoA N-acyltransferases (Nat)"/>
    <property type="match status" value="1"/>
</dbReference>
<evidence type="ECO:0000313" key="3">
    <source>
        <dbReference type="Proteomes" id="UP000663505"/>
    </source>
</evidence>
<dbReference type="CDD" id="cd04301">
    <property type="entry name" value="NAT_SF"/>
    <property type="match status" value="1"/>
</dbReference>
<name>A0A9X7W3W9_9BACL</name>
<dbReference type="Proteomes" id="UP000663505">
    <property type="component" value="Chromosome"/>
</dbReference>
<dbReference type="RefSeq" id="WP_206659178.1">
    <property type="nucleotide sequence ID" value="NZ_CP071182.1"/>
</dbReference>